<dbReference type="InterPro" id="IPR029057">
    <property type="entry name" value="PRTase-like"/>
</dbReference>
<dbReference type="GO" id="GO:0016757">
    <property type="term" value="F:glycosyltransferase activity"/>
    <property type="evidence" value="ECO:0007669"/>
    <property type="project" value="UniProtKB-KW"/>
</dbReference>
<sequence>MLDQKFYKLSWVKLERDCLELYSQVKDKNIDLIVSISRGGIVVARIFSDLLDNLHISQITITGYEDLKKQKKTVITEEPPTDFKNKTLLIVDEVSDTGAALDVAKKYFQKKSPKKIYTLTPYIKPHTKTIPDFWKQNIDAWIIFPYELRETARAFIKMFGGRKHAKKKLIEVGLERFEIDAII</sequence>
<dbReference type="PANTHER" id="PTHR43363:SF1">
    <property type="entry name" value="HYPOXANTHINE-GUANINE PHOSPHORIBOSYLTRANSFERASE"/>
    <property type="match status" value="1"/>
</dbReference>
<evidence type="ECO:0000256" key="1">
    <source>
        <dbReference type="ARBA" id="ARBA00022676"/>
    </source>
</evidence>
<dbReference type="Pfam" id="PF00156">
    <property type="entry name" value="Pribosyltran"/>
    <property type="match status" value="1"/>
</dbReference>
<dbReference type="PANTHER" id="PTHR43363">
    <property type="entry name" value="HYPOXANTHINE PHOSPHORIBOSYLTRANSFERASE"/>
    <property type="match status" value="1"/>
</dbReference>
<evidence type="ECO:0000313" key="5">
    <source>
        <dbReference type="Proteomes" id="UP000177141"/>
    </source>
</evidence>
<keyword evidence="2" id="KW-0808">Transferase</keyword>
<protein>
    <recommendedName>
        <fullName evidence="3">Phosphoribosyltransferase domain-containing protein</fullName>
    </recommendedName>
</protein>
<dbReference type="STRING" id="1802061.A3A93_01055"/>
<dbReference type="EMBL" id="MGAL01000046">
    <property type="protein sequence ID" value="OGK45881.1"/>
    <property type="molecule type" value="Genomic_DNA"/>
</dbReference>
<dbReference type="AlphaFoldDB" id="A0A1F7IR99"/>
<feature type="domain" description="Phosphoribosyltransferase" evidence="3">
    <location>
        <begin position="16"/>
        <end position="145"/>
    </location>
</feature>
<evidence type="ECO:0000313" key="4">
    <source>
        <dbReference type="EMBL" id="OGK45881.1"/>
    </source>
</evidence>
<name>A0A1F7IR99_9BACT</name>
<dbReference type="CDD" id="cd06223">
    <property type="entry name" value="PRTases_typeI"/>
    <property type="match status" value="1"/>
</dbReference>
<reference evidence="4 5" key="1">
    <citation type="journal article" date="2016" name="Nat. Commun.">
        <title>Thousands of microbial genomes shed light on interconnected biogeochemical processes in an aquifer system.</title>
        <authorList>
            <person name="Anantharaman K."/>
            <person name="Brown C.T."/>
            <person name="Hug L.A."/>
            <person name="Sharon I."/>
            <person name="Castelle C.J."/>
            <person name="Probst A.J."/>
            <person name="Thomas B.C."/>
            <person name="Singh A."/>
            <person name="Wilkins M.J."/>
            <person name="Karaoz U."/>
            <person name="Brodie E.L."/>
            <person name="Williams K.H."/>
            <person name="Hubbard S.S."/>
            <person name="Banfield J.F."/>
        </authorList>
    </citation>
    <scope>NUCLEOTIDE SEQUENCE [LARGE SCALE GENOMIC DNA]</scope>
</reference>
<proteinExistence type="predicted"/>
<keyword evidence="1" id="KW-0328">Glycosyltransferase</keyword>
<organism evidence="4 5">
    <name type="scientific">Candidatus Roizmanbacteria bacterium RIFCSPLOWO2_01_FULL_38_12</name>
    <dbReference type="NCBI Taxonomy" id="1802061"/>
    <lineage>
        <taxon>Bacteria</taxon>
        <taxon>Candidatus Roizmaniibacteriota</taxon>
    </lineage>
</organism>
<evidence type="ECO:0000259" key="3">
    <source>
        <dbReference type="Pfam" id="PF00156"/>
    </source>
</evidence>
<accession>A0A1F7IR99</accession>
<dbReference type="Proteomes" id="UP000177141">
    <property type="component" value="Unassembled WGS sequence"/>
</dbReference>
<dbReference type="SUPFAM" id="SSF53271">
    <property type="entry name" value="PRTase-like"/>
    <property type="match status" value="1"/>
</dbReference>
<evidence type="ECO:0000256" key="2">
    <source>
        <dbReference type="ARBA" id="ARBA00022679"/>
    </source>
</evidence>
<gene>
    <name evidence="4" type="ORF">A3A93_01055</name>
</gene>
<dbReference type="Gene3D" id="3.40.50.2020">
    <property type="match status" value="1"/>
</dbReference>
<dbReference type="InterPro" id="IPR000836">
    <property type="entry name" value="PRTase_dom"/>
</dbReference>
<comment type="caution">
    <text evidence="4">The sequence shown here is derived from an EMBL/GenBank/DDBJ whole genome shotgun (WGS) entry which is preliminary data.</text>
</comment>